<name>A0AAD7DS02_9AGAR</name>
<evidence type="ECO:0000313" key="2">
    <source>
        <dbReference type="Proteomes" id="UP001215598"/>
    </source>
</evidence>
<dbReference type="AlphaFoldDB" id="A0AAD7DS02"/>
<dbReference type="Proteomes" id="UP001215598">
    <property type="component" value="Unassembled WGS sequence"/>
</dbReference>
<organism evidence="1 2">
    <name type="scientific">Mycena metata</name>
    <dbReference type="NCBI Taxonomy" id="1033252"/>
    <lineage>
        <taxon>Eukaryota</taxon>
        <taxon>Fungi</taxon>
        <taxon>Dikarya</taxon>
        <taxon>Basidiomycota</taxon>
        <taxon>Agaricomycotina</taxon>
        <taxon>Agaricomycetes</taxon>
        <taxon>Agaricomycetidae</taxon>
        <taxon>Agaricales</taxon>
        <taxon>Marasmiineae</taxon>
        <taxon>Mycenaceae</taxon>
        <taxon>Mycena</taxon>
    </lineage>
</organism>
<proteinExistence type="predicted"/>
<evidence type="ECO:0000313" key="1">
    <source>
        <dbReference type="EMBL" id="KAJ7696347.1"/>
    </source>
</evidence>
<protein>
    <submittedName>
        <fullName evidence="1">Uncharacterized protein</fullName>
    </submittedName>
</protein>
<reference evidence="1" key="1">
    <citation type="submission" date="2023-03" db="EMBL/GenBank/DDBJ databases">
        <title>Massive genome expansion in bonnet fungi (Mycena s.s.) driven by repeated elements and novel gene families across ecological guilds.</title>
        <authorList>
            <consortium name="Lawrence Berkeley National Laboratory"/>
            <person name="Harder C.B."/>
            <person name="Miyauchi S."/>
            <person name="Viragh M."/>
            <person name="Kuo A."/>
            <person name="Thoen E."/>
            <person name="Andreopoulos B."/>
            <person name="Lu D."/>
            <person name="Skrede I."/>
            <person name="Drula E."/>
            <person name="Henrissat B."/>
            <person name="Morin E."/>
            <person name="Kohler A."/>
            <person name="Barry K."/>
            <person name="LaButti K."/>
            <person name="Morin E."/>
            <person name="Salamov A."/>
            <person name="Lipzen A."/>
            <person name="Mereny Z."/>
            <person name="Hegedus B."/>
            <person name="Baldrian P."/>
            <person name="Stursova M."/>
            <person name="Weitz H."/>
            <person name="Taylor A."/>
            <person name="Grigoriev I.V."/>
            <person name="Nagy L.G."/>
            <person name="Martin F."/>
            <person name="Kauserud H."/>
        </authorList>
    </citation>
    <scope>NUCLEOTIDE SEQUENCE</scope>
    <source>
        <strain evidence="1">CBHHK182m</strain>
    </source>
</reference>
<dbReference type="EMBL" id="JARKIB010000632">
    <property type="protein sequence ID" value="KAJ7696347.1"/>
    <property type="molecule type" value="Genomic_DNA"/>
</dbReference>
<comment type="caution">
    <text evidence="1">The sequence shown here is derived from an EMBL/GenBank/DDBJ whole genome shotgun (WGS) entry which is preliminary data.</text>
</comment>
<sequence>MSYSGLEARIHHGLALIRGQLNNLKSRSSRNGLQYSSTHVTKFILPPYQILRLDLSSRPLLNKSHFLKTRLGGVPDRRIYNIFKFIQVYLYIHPQSPTAPPQSVPSTNSSRDLDLGHLGISTLEFPIIVFGLSGFGSEVVHRLVRKLQSQGYADHVLKLCRYNPRPNTPQRRFRALATLKPQVIHHPATIRCSRSDTVQGSVYKGKQRPRPIPLLGRPCDWPRFFFHDDTQQDIISGEGTQEEARRKQPEVYCAGTYVCILPSLSYSCRASKEF</sequence>
<keyword evidence="2" id="KW-1185">Reference proteome</keyword>
<accession>A0AAD7DS02</accession>
<gene>
    <name evidence="1" type="ORF">B0H16DRAFT_1485037</name>
</gene>